<reference evidence="5" key="1">
    <citation type="submission" date="2020-06" db="EMBL/GenBank/DDBJ databases">
        <authorList>
            <consortium name="Plant Systems Biology data submission"/>
        </authorList>
    </citation>
    <scope>NUCLEOTIDE SEQUENCE</scope>
    <source>
        <strain evidence="5">D6</strain>
    </source>
</reference>
<dbReference type="EMBL" id="CAICTM010000526">
    <property type="protein sequence ID" value="CAB9512278.1"/>
    <property type="molecule type" value="Genomic_DNA"/>
</dbReference>
<evidence type="ECO:0000313" key="5">
    <source>
        <dbReference type="EMBL" id="CAB9512278.1"/>
    </source>
</evidence>
<keyword evidence="4" id="KW-0732">Signal</keyword>
<evidence type="ECO:0000256" key="3">
    <source>
        <dbReference type="SAM" id="MobiDB-lite"/>
    </source>
</evidence>
<comment type="caution">
    <text evidence="5">The sequence shown here is derived from an EMBL/GenBank/DDBJ whole genome shotgun (WGS) entry which is preliminary data.</text>
</comment>
<dbReference type="AlphaFoldDB" id="A0A9N8HJ02"/>
<keyword evidence="2" id="KW-0677">Repeat</keyword>
<evidence type="ECO:0000256" key="2">
    <source>
        <dbReference type="ARBA" id="ARBA00022737"/>
    </source>
</evidence>
<sequence>MKLSTFALLWVIVFPESVLARDVSVPNTVWSDLAFLNEQVALVKQNHQQSHEHHQTRGPHRSLQFRQICSLVIELFDAVAPRSENRDCSCNFVEQSLTCNYHSVTCNNKTLPTLDIVFDLGRTTSTVDICQEFQEAEFERVCVQAELQDMKYDTCERVTMGSTECSCTICDGGLMLDIDCTDNHPLAATRGCQRIFFEDTCLDFAPTLSVGQDFNFTKDYPSNNTLDDTSKNETEPDVILDNDLTTTTNIDISRQFSASGRYFHGDAPEDRTGSNETGPTPQERARAWAQSDPTNTTYSSTELMQRYAMATLYFATNSDGNKWFREDDWLSYRVGECDWYSNSTTMPCSDDGQLETLDLTDNLLYGSLVPELGYLRSLKYMFLSFNTLPGFLPSSVGDLTNLVDLDLSATDISGTIPSSLGQLTNLESLSFAFNWLYGSIPSELGLLTNIYSIELFGNDLTGSVPPEVCDLITTNGIQLFVDCLGVNCTCGCICRR</sequence>
<keyword evidence="6" id="KW-1185">Reference proteome</keyword>
<dbReference type="Proteomes" id="UP001153069">
    <property type="component" value="Unassembled WGS sequence"/>
</dbReference>
<dbReference type="OrthoDB" id="48557at2759"/>
<evidence type="ECO:0000256" key="4">
    <source>
        <dbReference type="SAM" id="SignalP"/>
    </source>
</evidence>
<dbReference type="PANTHER" id="PTHR48056:SF37">
    <property type="entry name" value="PROTEIN KINASE DOMAIN-CONTAINING PROTEIN"/>
    <property type="match status" value="1"/>
</dbReference>
<dbReference type="InterPro" id="IPR032675">
    <property type="entry name" value="LRR_dom_sf"/>
</dbReference>
<protein>
    <submittedName>
        <fullName evidence="5">Leucine Rich Repeat</fullName>
    </submittedName>
</protein>
<feature type="signal peptide" evidence="4">
    <location>
        <begin position="1"/>
        <end position="20"/>
    </location>
</feature>
<keyword evidence="1" id="KW-0433">Leucine-rich repeat</keyword>
<dbReference type="Gene3D" id="3.80.10.10">
    <property type="entry name" value="Ribonuclease Inhibitor"/>
    <property type="match status" value="1"/>
</dbReference>
<gene>
    <name evidence="5" type="ORF">SEMRO_527_G160630.1</name>
</gene>
<dbReference type="InterPro" id="IPR001611">
    <property type="entry name" value="Leu-rich_rpt"/>
</dbReference>
<proteinExistence type="predicted"/>
<feature type="chain" id="PRO_5040219996" evidence="4">
    <location>
        <begin position="21"/>
        <end position="496"/>
    </location>
</feature>
<evidence type="ECO:0000256" key="1">
    <source>
        <dbReference type="ARBA" id="ARBA00022614"/>
    </source>
</evidence>
<feature type="compositionally biased region" description="Basic and acidic residues" evidence="3">
    <location>
        <begin position="263"/>
        <end position="273"/>
    </location>
</feature>
<accession>A0A9N8HJ02</accession>
<evidence type="ECO:0000313" key="6">
    <source>
        <dbReference type="Proteomes" id="UP001153069"/>
    </source>
</evidence>
<dbReference type="InterPro" id="IPR050647">
    <property type="entry name" value="Plant_LRR-RLKs"/>
</dbReference>
<organism evidence="5 6">
    <name type="scientific">Seminavis robusta</name>
    <dbReference type="NCBI Taxonomy" id="568900"/>
    <lineage>
        <taxon>Eukaryota</taxon>
        <taxon>Sar</taxon>
        <taxon>Stramenopiles</taxon>
        <taxon>Ochrophyta</taxon>
        <taxon>Bacillariophyta</taxon>
        <taxon>Bacillariophyceae</taxon>
        <taxon>Bacillariophycidae</taxon>
        <taxon>Naviculales</taxon>
        <taxon>Naviculaceae</taxon>
        <taxon>Seminavis</taxon>
    </lineage>
</organism>
<dbReference type="Pfam" id="PF00560">
    <property type="entry name" value="LRR_1"/>
    <property type="match status" value="1"/>
</dbReference>
<dbReference type="PANTHER" id="PTHR48056">
    <property type="entry name" value="LRR RECEPTOR-LIKE SERINE/THREONINE-PROTEIN KINASE-RELATED"/>
    <property type="match status" value="1"/>
</dbReference>
<dbReference type="GO" id="GO:0033612">
    <property type="term" value="F:receptor serine/threonine kinase binding"/>
    <property type="evidence" value="ECO:0007669"/>
    <property type="project" value="TreeGrafter"/>
</dbReference>
<feature type="region of interest" description="Disordered" evidence="3">
    <location>
        <begin position="262"/>
        <end position="295"/>
    </location>
</feature>
<dbReference type="FunFam" id="3.80.10.10:FF:000383">
    <property type="entry name" value="Leucine-rich repeat receptor protein kinase EMS1"/>
    <property type="match status" value="1"/>
</dbReference>
<dbReference type="SUPFAM" id="SSF52058">
    <property type="entry name" value="L domain-like"/>
    <property type="match status" value="1"/>
</dbReference>
<name>A0A9N8HJ02_9STRA</name>